<dbReference type="AlphaFoldDB" id="A0A915L2Y3"/>
<organism evidence="2 3">
    <name type="scientific">Romanomermis culicivorax</name>
    <name type="common">Nematode worm</name>
    <dbReference type="NCBI Taxonomy" id="13658"/>
    <lineage>
        <taxon>Eukaryota</taxon>
        <taxon>Metazoa</taxon>
        <taxon>Ecdysozoa</taxon>
        <taxon>Nematoda</taxon>
        <taxon>Enoplea</taxon>
        <taxon>Dorylaimia</taxon>
        <taxon>Mermithida</taxon>
        <taxon>Mermithoidea</taxon>
        <taxon>Mermithidae</taxon>
        <taxon>Romanomermis</taxon>
    </lineage>
</organism>
<feature type="compositionally biased region" description="Low complexity" evidence="1">
    <location>
        <begin position="137"/>
        <end position="148"/>
    </location>
</feature>
<sequence>MDVVQSMTAVDPLIYLATPTALPSPLMIATVAAARYIPPVRFLQQYVSDAQWAALAATLKAYNFAPRPPSMSFPEHHWRDYPLPLHDQITEILIPATTAPRAVPQQMPLAPMAPIVAQLAPQPIAAQLPLTVLMHVQQPQQPSTSTTSLDKHSQLIHKPTHYEHSIK</sequence>
<feature type="region of interest" description="Disordered" evidence="1">
    <location>
        <begin position="137"/>
        <end position="167"/>
    </location>
</feature>
<protein>
    <submittedName>
        <fullName evidence="3">Uncharacterized protein</fullName>
    </submittedName>
</protein>
<accession>A0A915L2Y3</accession>
<evidence type="ECO:0000313" key="2">
    <source>
        <dbReference type="Proteomes" id="UP000887565"/>
    </source>
</evidence>
<reference evidence="3" key="1">
    <citation type="submission" date="2022-11" db="UniProtKB">
        <authorList>
            <consortium name="WormBaseParasite"/>
        </authorList>
    </citation>
    <scope>IDENTIFICATION</scope>
</reference>
<dbReference type="Proteomes" id="UP000887565">
    <property type="component" value="Unplaced"/>
</dbReference>
<evidence type="ECO:0000313" key="3">
    <source>
        <dbReference type="WBParaSite" id="nRc.2.0.1.t45479-RA"/>
    </source>
</evidence>
<proteinExistence type="predicted"/>
<keyword evidence="2" id="KW-1185">Reference proteome</keyword>
<evidence type="ECO:0000256" key="1">
    <source>
        <dbReference type="SAM" id="MobiDB-lite"/>
    </source>
</evidence>
<name>A0A915L2Y3_ROMCU</name>
<dbReference type="WBParaSite" id="nRc.2.0.1.t45479-RA">
    <property type="protein sequence ID" value="nRc.2.0.1.t45479-RA"/>
    <property type="gene ID" value="nRc.2.0.1.g45479"/>
</dbReference>